<sequence>MFDGDGDWSYRARRALYLATQVWGGAGFALVPHYQGVVRPELLKAVRAYDPDFVVHTALTLEERAYRDDDVSVEDARRLATLFSPDPYSRTDREARDLVSEACSEYIHRNPSQPGGHAAVPYFTVPSRDFTTASDIRRGHEGPVVSCPPEWGGLTGAAVAAYAGVVEAPNPAAIEPTIDEDERQRITAWLLGEGLAGLPMNLVYSGGVGLSVHPHETSLAHVLTKTGLVTVSSGIPETKPALITLGDTADDFAVAQLWKQTYGRGIWLPSICGTKHDETPWGLAMGLNSLADNLQQQGNTMLYTSMSMSIDEVKDVHDRLATSIDVAPQAPEEFMGTAEPGTLTWSRMSTTELAVDDQYDEILTVPVTIDETGTQTMASQPPPAHLTDPRLSRLDTMTWQIDYAWQSHGPVLSRGLPGEEVLAPTGSSWQPAMARASRRGVSHRSARYDFVSGGIQRINRIARPALRNPSLAAWIEAKARQHDHRTKSSTAGVRANRLAHMLGGRGPFLDMFTGPLLSSFEGMQVDTPDSAKAFPDNDGVQLRRQEGVLAFSGFLRRSGLEEATLRQHLDQALRAGVLIRGLVLRCLICEALQFTRLDKLGQTWTCVRCDSPNSLDQEHWKAPASEPAWFYDLHPIARNLLVDNGAVPALLAARLRADAQPGDYRDVTELEFHTSGSRIAEIDLISYHDDTLIVAECKRNGRLSGNSREIRREVEKKCRVAKLVQADQPTFATTDVNWPDGNQKAIRDAVNGFRWPTWGIPKVTFITALGTDARA</sequence>
<protein>
    <submittedName>
        <fullName evidence="1">Uncharacterized protein</fullName>
    </submittedName>
</protein>
<evidence type="ECO:0000313" key="1">
    <source>
        <dbReference type="EMBL" id="MEA5366312.1"/>
    </source>
</evidence>
<dbReference type="EMBL" id="JAYFSI010000015">
    <property type="protein sequence ID" value="MEA5366312.1"/>
    <property type="molecule type" value="Genomic_DNA"/>
</dbReference>
<dbReference type="Proteomes" id="UP001304298">
    <property type="component" value="Unassembled WGS sequence"/>
</dbReference>
<evidence type="ECO:0000313" key="2">
    <source>
        <dbReference type="Proteomes" id="UP001304298"/>
    </source>
</evidence>
<keyword evidence="2" id="KW-1185">Reference proteome</keyword>
<accession>A0ABU5RJ47</accession>
<name>A0ABU5RJ47_9PSEU</name>
<dbReference type="RefSeq" id="WP_323335473.1">
    <property type="nucleotide sequence ID" value="NZ_JAYFSI010000015.1"/>
</dbReference>
<comment type="caution">
    <text evidence="1">The sequence shown here is derived from an EMBL/GenBank/DDBJ whole genome shotgun (WGS) entry which is preliminary data.</text>
</comment>
<organism evidence="1 2">
    <name type="scientific">Amycolatopsis heterodermiae</name>
    <dbReference type="NCBI Taxonomy" id="3110235"/>
    <lineage>
        <taxon>Bacteria</taxon>
        <taxon>Bacillati</taxon>
        <taxon>Actinomycetota</taxon>
        <taxon>Actinomycetes</taxon>
        <taxon>Pseudonocardiales</taxon>
        <taxon>Pseudonocardiaceae</taxon>
        <taxon>Amycolatopsis</taxon>
    </lineage>
</organism>
<proteinExistence type="predicted"/>
<gene>
    <name evidence="1" type="ORF">VA596_42750</name>
</gene>
<reference evidence="1 2" key="1">
    <citation type="submission" date="2023-12" db="EMBL/GenBank/DDBJ databases">
        <title>Amycolatopsis sp. V23-08.</title>
        <authorList>
            <person name="Somphong A."/>
        </authorList>
    </citation>
    <scope>NUCLEOTIDE SEQUENCE [LARGE SCALE GENOMIC DNA]</scope>
    <source>
        <strain evidence="1 2">V23-08</strain>
    </source>
</reference>